<name>A0A1V0UJL1_STRVN</name>
<feature type="compositionally biased region" description="Low complexity" evidence="1">
    <location>
        <begin position="160"/>
        <end position="188"/>
    </location>
</feature>
<dbReference type="AlphaFoldDB" id="A0A1V0UJL1"/>
<dbReference type="InterPro" id="IPR011990">
    <property type="entry name" value="TPR-like_helical_dom_sf"/>
</dbReference>
<dbReference type="EMBL" id="CP020570">
    <property type="protein sequence ID" value="ARF65152.1"/>
    <property type="molecule type" value="Genomic_DNA"/>
</dbReference>
<dbReference type="InterPro" id="IPR001387">
    <property type="entry name" value="Cro/C1-type_HTH"/>
</dbReference>
<organism evidence="3 4">
    <name type="scientific">Streptomyces violaceoruber</name>
    <dbReference type="NCBI Taxonomy" id="1935"/>
    <lineage>
        <taxon>Bacteria</taxon>
        <taxon>Bacillati</taxon>
        <taxon>Actinomycetota</taxon>
        <taxon>Actinomycetes</taxon>
        <taxon>Kitasatosporales</taxon>
        <taxon>Streptomycetaceae</taxon>
        <taxon>Streptomyces</taxon>
        <taxon>Streptomyces violaceoruber group</taxon>
    </lineage>
</organism>
<protein>
    <recommendedName>
        <fullName evidence="2">HTH cro/C1-type domain-containing protein</fullName>
    </recommendedName>
</protein>
<dbReference type="PROSITE" id="PS50943">
    <property type="entry name" value="HTH_CROC1"/>
    <property type="match status" value="1"/>
</dbReference>
<dbReference type="CDD" id="cd00093">
    <property type="entry name" value="HTH_XRE"/>
    <property type="match status" value="1"/>
</dbReference>
<dbReference type="Gene3D" id="1.25.40.10">
    <property type="entry name" value="Tetratricopeptide repeat domain"/>
    <property type="match status" value="1"/>
</dbReference>
<gene>
    <name evidence="3" type="ORF">B1H20_29895</name>
</gene>
<reference evidence="3 4" key="1">
    <citation type="submission" date="2017-03" db="EMBL/GenBank/DDBJ databases">
        <title>Complete Genome Sequence of a natural compounds producer, Streptomyces violaceus S21.</title>
        <authorList>
            <person name="Zhong C."/>
            <person name="Zhao Z."/>
            <person name="Fu J."/>
            <person name="Zong G."/>
            <person name="Qin R."/>
            <person name="Cao G."/>
        </authorList>
    </citation>
    <scope>NUCLEOTIDE SEQUENCE [LARGE SCALE GENOMIC DNA]</scope>
    <source>
        <strain evidence="3 4">S21</strain>
    </source>
</reference>
<dbReference type="Gene3D" id="1.10.260.40">
    <property type="entry name" value="lambda repressor-like DNA-binding domains"/>
    <property type="match status" value="1"/>
</dbReference>
<dbReference type="InterPro" id="IPR010982">
    <property type="entry name" value="Lambda_DNA-bd_dom_sf"/>
</dbReference>
<dbReference type="KEGG" id="svu:B1H20_29895"/>
<dbReference type="Proteomes" id="UP000192445">
    <property type="component" value="Chromosome"/>
</dbReference>
<proteinExistence type="predicted"/>
<evidence type="ECO:0000313" key="4">
    <source>
        <dbReference type="Proteomes" id="UP000192445"/>
    </source>
</evidence>
<dbReference type="SUPFAM" id="SSF47413">
    <property type="entry name" value="lambda repressor-like DNA-binding domains"/>
    <property type="match status" value="1"/>
</dbReference>
<evidence type="ECO:0000313" key="3">
    <source>
        <dbReference type="EMBL" id="ARF65152.1"/>
    </source>
</evidence>
<sequence>MSPSIISRHLRSSLTQRPTLTGYLTKVNAIRAPAAETLTRTWAGEANDSNYSYLEQHKRNRRYWISASSTGPPPGERSSTVRNQHPDFGERVRARRRELGLSQQQLAGDVVTSSYISLLESGKRAPTLDVIIHLAEQLVMPVDELVGQGIAGSLAAEPVSAHSGAAPGPAASAPAGATAASQPASRPRTPAPPPASPSPTAVRTPTPPSQILAVNAMQSNDYARSIELLRDLYAQVLAEGDPMRSIEVGLQLQRALQTHGDHDQRLALLEELAATASDQPSDAVRVAVLTELGSALRDTGYLSRARTPLESALALLRPAGLHGTSEHVRLLGTLVSVLCELSDTGPVPALVSEMLELAESVDAPGILGRSQWVAAMAYDQLGSAEDAHTFIVRARQHLTPATLTLRDWLRFCRSTTSILLNTGHLDDAHEWLLGAEQTTSLMNVPAETAALAALRARHESALGRHESALKLYVGLTGEDSPLSGLQLARVCLAKAEELRALNRPEEAAEALRGAAAICEENGAYQLAVQMWRRMDEIRSH</sequence>
<evidence type="ECO:0000259" key="2">
    <source>
        <dbReference type="PROSITE" id="PS50943"/>
    </source>
</evidence>
<evidence type="ECO:0000256" key="1">
    <source>
        <dbReference type="SAM" id="MobiDB-lite"/>
    </source>
</evidence>
<feature type="domain" description="HTH cro/C1-type" evidence="2">
    <location>
        <begin position="92"/>
        <end position="145"/>
    </location>
</feature>
<dbReference type="GO" id="GO:0003677">
    <property type="term" value="F:DNA binding"/>
    <property type="evidence" value="ECO:0007669"/>
    <property type="project" value="InterPro"/>
</dbReference>
<dbReference type="STRING" id="1935.B1H20_29895"/>
<accession>A0A1V0UJL1</accession>
<dbReference type="Pfam" id="PF01381">
    <property type="entry name" value="HTH_3"/>
    <property type="match status" value="1"/>
</dbReference>
<dbReference type="SMART" id="SM00530">
    <property type="entry name" value="HTH_XRE"/>
    <property type="match status" value="1"/>
</dbReference>
<feature type="region of interest" description="Disordered" evidence="1">
    <location>
        <begin position="160"/>
        <end position="207"/>
    </location>
</feature>
<feature type="region of interest" description="Disordered" evidence="1">
    <location>
        <begin position="65"/>
        <end position="87"/>
    </location>
</feature>